<gene>
    <name evidence="1" type="ORF">H6G68_12855</name>
</gene>
<sequence length="108" mass="12752">METQLVFQSEYRWDLKKVESVLIPYVFDDDPSLIITVSSKSKLFKNYQTCGRLDEILIDYPNKLVASSQVVRLEKNFQYLLSGQGRFQLLFYPYQFMGKTQIAVRRIL</sequence>
<evidence type="ECO:0000313" key="2">
    <source>
        <dbReference type="Proteomes" id="UP000660381"/>
    </source>
</evidence>
<protein>
    <submittedName>
        <fullName evidence="1">Uncharacterized protein</fullName>
    </submittedName>
</protein>
<name>A0ABR8J3B7_9NOST</name>
<comment type="caution">
    <text evidence="1">The sequence shown here is derived from an EMBL/GenBank/DDBJ whole genome shotgun (WGS) entry which is preliminary data.</text>
</comment>
<reference evidence="1 2" key="1">
    <citation type="journal article" date="2020" name="ISME J.">
        <title>Comparative genomics reveals insights into cyanobacterial evolution and habitat adaptation.</title>
        <authorList>
            <person name="Chen M.Y."/>
            <person name="Teng W.K."/>
            <person name="Zhao L."/>
            <person name="Hu C.X."/>
            <person name="Zhou Y.K."/>
            <person name="Han B.P."/>
            <person name="Song L.R."/>
            <person name="Shu W.S."/>
        </authorList>
    </citation>
    <scope>NUCLEOTIDE SEQUENCE [LARGE SCALE GENOMIC DNA]</scope>
    <source>
        <strain evidence="1 2">FACHB-362</strain>
    </source>
</reference>
<accession>A0ABR8J3B7</accession>
<keyword evidence="2" id="KW-1185">Reference proteome</keyword>
<dbReference type="Proteomes" id="UP000660381">
    <property type="component" value="Unassembled WGS sequence"/>
</dbReference>
<dbReference type="EMBL" id="JACJTQ010000017">
    <property type="protein sequence ID" value="MBD2692635.1"/>
    <property type="molecule type" value="Genomic_DNA"/>
</dbReference>
<evidence type="ECO:0000313" key="1">
    <source>
        <dbReference type="EMBL" id="MBD2692635.1"/>
    </source>
</evidence>
<organism evidence="1 2">
    <name type="scientific">Anabaena catenula FACHB-362</name>
    <dbReference type="NCBI Taxonomy" id="2692877"/>
    <lineage>
        <taxon>Bacteria</taxon>
        <taxon>Bacillati</taxon>
        <taxon>Cyanobacteriota</taxon>
        <taxon>Cyanophyceae</taxon>
        <taxon>Nostocales</taxon>
        <taxon>Nostocaceae</taxon>
        <taxon>Anabaena</taxon>
    </lineage>
</organism>
<proteinExistence type="predicted"/>